<dbReference type="GO" id="GO:0009536">
    <property type="term" value="C:plastid"/>
    <property type="evidence" value="ECO:0007669"/>
    <property type="project" value="UniProtKB-SubCell"/>
</dbReference>
<proteinExistence type="inferred from homology"/>
<reference evidence="6" key="1">
    <citation type="journal article" date="2017" name="Genome Biol. Evol.">
        <title>Evolutionary Dynamics of Cryptophyte Plastid Genomes.</title>
        <authorList>
            <person name="Kim J.I."/>
            <person name="Moore C.E."/>
            <person name="Archibald J.M."/>
            <person name="Bhattacharya D."/>
            <person name="Yi G."/>
            <person name="Yoon H.S."/>
            <person name="Shin W."/>
        </authorList>
    </citation>
    <scope>NUCLEOTIDE SEQUENCE</scope>
    <source>
        <strain evidence="6">CCAP978/8</strain>
    </source>
</reference>
<dbReference type="RefSeq" id="YP_009420507.1">
    <property type="nucleotide sequence ID" value="NC_035721.1"/>
</dbReference>
<gene>
    <name evidence="6" type="primary">ycf33</name>
</gene>
<dbReference type="AlphaFoldDB" id="A0A222AID7"/>
<dbReference type="Pfam" id="PF05421">
    <property type="entry name" value="DUF751"/>
    <property type="match status" value="1"/>
</dbReference>
<evidence type="ECO:0000256" key="1">
    <source>
        <dbReference type="ARBA" id="ARBA00004474"/>
    </source>
</evidence>
<comment type="similarity">
    <text evidence="2">Belongs to the ycf33 family.</text>
</comment>
<dbReference type="InterPro" id="IPR008470">
    <property type="entry name" value="Uncharacterised_Ycf33"/>
</dbReference>
<evidence type="ECO:0000256" key="3">
    <source>
        <dbReference type="ARBA" id="ARBA00021584"/>
    </source>
</evidence>
<feature type="transmembrane region" description="Helical" evidence="5">
    <location>
        <begin position="14"/>
        <end position="34"/>
    </location>
</feature>
<feature type="transmembrane region" description="Helical" evidence="5">
    <location>
        <begin position="41"/>
        <end position="62"/>
    </location>
</feature>
<name>A0A222AID7_9CRYP</name>
<keyword evidence="5" id="KW-0812">Transmembrane</keyword>
<keyword evidence="5" id="KW-1133">Transmembrane helix</keyword>
<evidence type="ECO:0000256" key="2">
    <source>
        <dbReference type="ARBA" id="ARBA00010985"/>
    </source>
</evidence>
<organism evidence="6">
    <name type="scientific">Chroomonas placoidea</name>
    <dbReference type="NCBI Taxonomy" id="173977"/>
    <lineage>
        <taxon>Eukaryota</taxon>
        <taxon>Cryptophyceae</taxon>
        <taxon>Pyrenomonadales</taxon>
        <taxon>Chroomonadaceae</taxon>
        <taxon>Chroomonas</taxon>
    </lineage>
</organism>
<evidence type="ECO:0000256" key="4">
    <source>
        <dbReference type="ARBA" id="ARBA00022640"/>
    </source>
</evidence>
<keyword evidence="4 6" id="KW-0934">Plastid</keyword>
<dbReference type="GeneID" id="33910318"/>
<sequence>MPDFWENVIRFPRFFISATLGLVFTIIGPFLNLLRRPQTTIIFIIVLISISLFVSLTLKAMLNLDT</sequence>
<protein>
    <recommendedName>
        <fullName evidence="3">Uncharacterized protein ycf33</fullName>
    </recommendedName>
</protein>
<comment type="subcellular location">
    <subcellularLocation>
        <location evidence="1">Plastid</location>
    </subcellularLocation>
</comment>
<geneLocation type="plastid" evidence="6"/>
<keyword evidence="5" id="KW-0472">Membrane</keyword>
<evidence type="ECO:0000256" key="5">
    <source>
        <dbReference type="SAM" id="Phobius"/>
    </source>
</evidence>
<evidence type="ECO:0000313" key="6">
    <source>
        <dbReference type="EMBL" id="ASO76146.1"/>
    </source>
</evidence>
<accession>A0A222AID7</accession>
<dbReference type="EMBL" id="KY856941">
    <property type="protein sequence ID" value="ASO76146.1"/>
    <property type="molecule type" value="Genomic_DNA"/>
</dbReference>